<dbReference type="Pfam" id="PF13489">
    <property type="entry name" value="Methyltransf_23"/>
    <property type="match status" value="1"/>
</dbReference>
<dbReference type="GO" id="GO:0032259">
    <property type="term" value="P:methylation"/>
    <property type="evidence" value="ECO:0007669"/>
    <property type="project" value="UniProtKB-KW"/>
</dbReference>
<dbReference type="PANTHER" id="PTHR43861">
    <property type="entry name" value="TRANS-ACONITATE 2-METHYLTRANSFERASE-RELATED"/>
    <property type="match status" value="1"/>
</dbReference>
<evidence type="ECO:0000313" key="1">
    <source>
        <dbReference type="EMBL" id="RJO60539.1"/>
    </source>
</evidence>
<comment type="caution">
    <text evidence="1">The sequence shown here is derived from an EMBL/GenBank/DDBJ whole genome shotgun (WGS) entry which is preliminary data.</text>
</comment>
<dbReference type="GO" id="GO:0008168">
    <property type="term" value="F:methyltransferase activity"/>
    <property type="evidence" value="ECO:0007669"/>
    <property type="project" value="UniProtKB-KW"/>
</dbReference>
<dbReference type="Gene3D" id="3.40.50.150">
    <property type="entry name" value="Vaccinia Virus protein VP39"/>
    <property type="match status" value="1"/>
</dbReference>
<dbReference type="InterPro" id="IPR029063">
    <property type="entry name" value="SAM-dependent_MTases_sf"/>
</dbReference>
<keyword evidence="1" id="KW-0489">Methyltransferase</keyword>
<dbReference type="CDD" id="cd02440">
    <property type="entry name" value="AdoMet_MTases"/>
    <property type="match status" value="1"/>
</dbReference>
<sequence>MKKNLEKIYHKATQQNQRNILDLLEKGDKGTRFLDLGCDEGSLTLQLASQVKTKEIYGVEIVDERIAQAEKRGVKVKKFDLNSKFDYENEYFDAIHANQVIEHLYNSDNFLSEIYRTLKKGGYAIISTENASSWCNVFASIMGWQIFSLTNFSNKKKGIGNPLAIHAGDDPKLTSWSHIRIYNFQGLKEYFEVFGFNIEDIKGSGYFPLSYRLGNIDKRHCHFMTFKIRK</sequence>
<evidence type="ECO:0000313" key="2">
    <source>
        <dbReference type="Proteomes" id="UP000285655"/>
    </source>
</evidence>
<accession>A0A419DBK7</accession>
<protein>
    <submittedName>
        <fullName evidence="1">Class I SAM-dependent methyltransferase</fullName>
    </submittedName>
</protein>
<keyword evidence="1" id="KW-0808">Transferase</keyword>
<dbReference type="Proteomes" id="UP000285655">
    <property type="component" value="Unassembled WGS sequence"/>
</dbReference>
<organism evidence="1 2">
    <name type="scientific">candidate division WS5 bacterium</name>
    <dbReference type="NCBI Taxonomy" id="2093353"/>
    <lineage>
        <taxon>Bacteria</taxon>
        <taxon>candidate division WS5</taxon>
    </lineage>
</organism>
<proteinExistence type="predicted"/>
<gene>
    <name evidence="1" type="ORF">C4544_05030</name>
</gene>
<reference evidence="1 2" key="1">
    <citation type="journal article" date="2017" name="ISME J.">
        <title>Energy and carbon metabolisms in a deep terrestrial subsurface fluid microbial community.</title>
        <authorList>
            <person name="Momper L."/>
            <person name="Jungbluth S.P."/>
            <person name="Lee M.D."/>
            <person name="Amend J.P."/>
        </authorList>
    </citation>
    <scope>NUCLEOTIDE SEQUENCE [LARGE SCALE GENOMIC DNA]</scope>
    <source>
        <strain evidence="1">SURF_29</strain>
    </source>
</reference>
<dbReference type="AlphaFoldDB" id="A0A419DBK7"/>
<name>A0A419DBK7_9BACT</name>
<dbReference type="SUPFAM" id="SSF53335">
    <property type="entry name" value="S-adenosyl-L-methionine-dependent methyltransferases"/>
    <property type="match status" value="1"/>
</dbReference>
<dbReference type="EMBL" id="QZJW01000044">
    <property type="protein sequence ID" value="RJO60539.1"/>
    <property type="molecule type" value="Genomic_DNA"/>
</dbReference>